<feature type="compositionally biased region" description="Polar residues" evidence="5">
    <location>
        <begin position="98"/>
        <end position="131"/>
    </location>
</feature>
<dbReference type="InterPro" id="IPR007741">
    <property type="entry name" value="Ribosomal_mL43/mS25/NADH_DH"/>
</dbReference>
<dbReference type="Proteomes" id="UP001521785">
    <property type="component" value="Unassembled WGS sequence"/>
</dbReference>
<dbReference type="PANTHER" id="PTHR13274:SF2">
    <property type="entry name" value="SMALL RIBOSOMAL SUBUNIT PROTEIN MS25"/>
    <property type="match status" value="1"/>
</dbReference>
<dbReference type="Pfam" id="PF05047">
    <property type="entry name" value="L51_S25_CI-B8"/>
    <property type="match status" value="1"/>
</dbReference>
<organism evidence="7 8">
    <name type="scientific">Paraconiothyrium brasiliense</name>
    <dbReference type="NCBI Taxonomy" id="300254"/>
    <lineage>
        <taxon>Eukaryota</taxon>
        <taxon>Fungi</taxon>
        <taxon>Dikarya</taxon>
        <taxon>Ascomycota</taxon>
        <taxon>Pezizomycotina</taxon>
        <taxon>Dothideomycetes</taxon>
        <taxon>Pleosporomycetidae</taxon>
        <taxon>Pleosporales</taxon>
        <taxon>Massarineae</taxon>
        <taxon>Didymosphaeriaceae</taxon>
        <taxon>Paraconiothyrium</taxon>
    </lineage>
</organism>
<dbReference type="SUPFAM" id="SSF52833">
    <property type="entry name" value="Thioredoxin-like"/>
    <property type="match status" value="1"/>
</dbReference>
<dbReference type="InterPro" id="IPR036249">
    <property type="entry name" value="Thioredoxin-like_sf"/>
</dbReference>
<keyword evidence="4" id="KW-0687">Ribonucleoprotein</keyword>
<evidence type="ECO:0000313" key="7">
    <source>
        <dbReference type="EMBL" id="KAL1605320.1"/>
    </source>
</evidence>
<comment type="subcellular location">
    <subcellularLocation>
        <location evidence="1">Mitochondrion</location>
    </subcellularLocation>
</comment>
<feature type="region of interest" description="Disordered" evidence="5">
    <location>
        <begin position="92"/>
        <end position="132"/>
    </location>
</feature>
<proteinExistence type="predicted"/>
<dbReference type="EMBL" id="JAKJXO020000005">
    <property type="protein sequence ID" value="KAL1605320.1"/>
    <property type="molecule type" value="Genomic_DNA"/>
</dbReference>
<evidence type="ECO:0000256" key="1">
    <source>
        <dbReference type="ARBA" id="ARBA00004173"/>
    </source>
</evidence>
<accession>A0ABR3RLJ2</accession>
<comment type="caution">
    <text evidence="7">The sequence shown here is derived from an EMBL/GenBank/DDBJ whole genome shotgun (WGS) entry which is preliminary data.</text>
</comment>
<sequence length="209" mass="23706">MVNIIKRMRKLRAKVKQPATISLLLWIRNGPGAIQLPKEVTKISVEFHKKLIGSHHRGARHFWHEILPRIKYRNPTVPISVIRHDDPTGPAYLHIYTSPKSSASQTMNTPSTGNAPPEPNNSSTPDTSKPTHTVDIKTLHESEILEALVEKTGAVLVQTPPEEAQEMSEIEEFKERSEKDRVEVREKLMKVRREEELLRLARGEVPNAA</sequence>
<keyword evidence="2" id="KW-0689">Ribosomal protein</keyword>
<evidence type="ECO:0000256" key="5">
    <source>
        <dbReference type="SAM" id="MobiDB-lite"/>
    </source>
</evidence>
<evidence type="ECO:0000256" key="2">
    <source>
        <dbReference type="ARBA" id="ARBA00022980"/>
    </source>
</evidence>
<keyword evidence="8" id="KW-1185">Reference proteome</keyword>
<reference evidence="7 8" key="1">
    <citation type="submission" date="2024-02" db="EMBL/GenBank/DDBJ databases">
        <title>De novo assembly and annotation of 12 fungi associated with fruit tree decline syndrome in Ontario, Canada.</title>
        <authorList>
            <person name="Sulman M."/>
            <person name="Ellouze W."/>
            <person name="Ilyukhin E."/>
        </authorList>
    </citation>
    <scope>NUCLEOTIDE SEQUENCE [LARGE SCALE GENOMIC DNA]</scope>
    <source>
        <strain evidence="7 8">M42-189</strain>
    </source>
</reference>
<gene>
    <name evidence="7" type="ORF">SLS60_004868</name>
</gene>
<feature type="domain" description="Ribosomal protein/NADH dehydrogenase" evidence="6">
    <location>
        <begin position="51"/>
        <end position="155"/>
    </location>
</feature>
<evidence type="ECO:0000256" key="3">
    <source>
        <dbReference type="ARBA" id="ARBA00023128"/>
    </source>
</evidence>
<keyword evidence="3" id="KW-0496">Mitochondrion</keyword>
<evidence type="ECO:0000256" key="4">
    <source>
        <dbReference type="ARBA" id="ARBA00023274"/>
    </source>
</evidence>
<protein>
    <recommendedName>
        <fullName evidence="6">Ribosomal protein/NADH dehydrogenase domain-containing protein</fullName>
    </recommendedName>
</protein>
<dbReference type="PANTHER" id="PTHR13274">
    <property type="entry name" value="MITOCHONDRIAL RIBOSOMAL PROTEIN S25"/>
    <property type="match status" value="1"/>
</dbReference>
<evidence type="ECO:0000259" key="6">
    <source>
        <dbReference type="SMART" id="SM00916"/>
    </source>
</evidence>
<evidence type="ECO:0000313" key="8">
    <source>
        <dbReference type="Proteomes" id="UP001521785"/>
    </source>
</evidence>
<name>A0ABR3RLJ2_9PLEO</name>
<dbReference type="SMART" id="SM00916">
    <property type="entry name" value="L51_S25_CI-B8"/>
    <property type="match status" value="1"/>
</dbReference>
<dbReference type="InterPro" id="IPR040049">
    <property type="entry name" value="Ribosomal_mS25/mL61"/>
</dbReference>